<dbReference type="EMBL" id="BAAACG010000010">
    <property type="protein sequence ID" value="GAA0742102.1"/>
    <property type="molecule type" value="Genomic_DNA"/>
</dbReference>
<proteinExistence type="predicted"/>
<evidence type="ECO:0000313" key="1">
    <source>
        <dbReference type="EMBL" id="GAA0742102.1"/>
    </source>
</evidence>
<evidence type="ECO:0000313" key="2">
    <source>
        <dbReference type="Proteomes" id="UP001501510"/>
    </source>
</evidence>
<gene>
    <name evidence="1" type="ORF">GCM10008906_24180</name>
</gene>
<organism evidence="1 2">
    <name type="scientific">Clostridium oceanicum</name>
    <dbReference type="NCBI Taxonomy" id="1543"/>
    <lineage>
        <taxon>Bacteria</taxon>
        <taxon>Bacillati</taxon>
        <taxon>Bacillota</taxon>
        <taxon>Clostridia</taxon>
        <taxon>Eubacteriales</taxon>
        <taxon>Clostridiaceae</taxon>
        <taxon>Clostridium</taxon>
    </lineage>
</organism>
<keyword evidence="2" id="KW-1185">Reference proteome</keyword>
<reference evidence="1 2" key="1">
    <citation type="journal article" date="2019" name="Int. J. Syst. Evol. Microbiol.">
        <title>The Global Catalogue of Microorganisms (GCM) 10K type strain sequencing project: providing services to taxonomists for standard genome sequencing and annotation.</title>
        <authorList>
            <consortium name="The Broad Institute Genomics Platform"/>
            <consortium name="The Broad Institute Genome Sequencing Center for Infectious Disease"/>
            <person name="Wu L."/>
            <person name="Ma J."/>
        </authorList>
    </citation>
    <scope>NUCLEOTIDE SEQUENCE [LARGE SCALE GENOMIC DNA]</scope>
    <source>
        <strain evidence="1 2">JCM 1407</strain>
    </source>
</reference>
<comment type="caution">
    <text evidence="1">The sequence shown here is derived from an EMBL/GenBank/DDBJ whole genome shotgun (WGS) entry which is preliminary data.</text>
</comment>
<accession>A0ABN1JL42</accession>
<protein>
    <submittedName>
        <fullName evidence="1">Uncharacterized protein</fullName>
    </submittedName>
</protein>
<sequence length="69" mass="8522">MKKLWLYLQIDNLKIKQVNFLVWTSCLKDIIYSYEDNIIDPSIKELLYAFLIERRKRLMNIYYGEKEED</sequence>
<dbReference type="Proteomes" id="UP001501510">
    <property type="component" value="Unassembled WGS sequence"/>
</dbReference>
<dbReference type="RefSeq" id="WP_343761898.1">
    <property type="nucleotide sequence ID" value="NZ_BAAACG010000010.1"/>
</dbReference>
<name>A0ABN1JL42_9CLOT</name>